<feature type="non-terminal residue" evidence="1">
    <location>
        <position position="74"/>
    </location>
</feature>
<feature type="non-terminal residue" evidence="1">
    <location>
        <position position="1"/>
    </location>
</feature>
<accession>A0A9N9JV03</accession>
<evidence type="ECO:0000313" key="2">
    <source>
        <dbReference type="Proteomes" id="UP000789759"/>
    </source>
</evidence>
<dbReference type="Proteomes" id="UP000789759">
    <property type="component" value="Unassembled WGS sequence"/>
</dbReference>
<gene>
    <name evidence="1" type="ORF">CPELLU_LOCUS17300</name>
</gene>
<reference evidence="1" key="1">
    <citation type="submission" date="2021-06" db="EMBL/GenBank/DDBJ databases">
        <authorList>
            <person name="Kallberg Y."/>
            <person name="Tangrot J."/>
            <person name="Rosling A."/>
        </authorList>
    </citation>
    <scope>NUCLEOTIDE SEQUENCE</scope>
    <source>
        <strain evidence="1">FL966</strain>
    </source>
</reference>
<proteinExistence type="predicted"/>
<organism evidence="1 2">
    <name type="scientific">Cetraspora pellucida</name>
    <dbReference type="NCBI Taxonomy" id="1433469"/>
    <lineage>
        <taxon>Eukaryota</taxon>
        <taxon>Fungi</taxon>
        <taxon>Fungi incertae sedis</taxon>
        <taxon>Mucoromycota</taxon>
        <taxon>Glomeromycotina</taxon>
        <taxon>Glomeromycetes</taxon>
        <taxon>Diversisporales</taxon>
        <taxon>Gigasporaceae</taxon>
        <taxon>Cetraspora</taxon>
    </lineage>
</organism>
<comment type="caution">
    <text evidence="1">The sequence shown here is derived from an EMBL/GenBank/DDBJ whole genome shotgun (WGS) entry which is preliminary data.</text>
</comment>
<sequence length="74" mass="8977">QISQILTEFVDVFRKKQEFSTRVNTKEILQIELNLKGKMKDNEMKKIAIDYRMLNKYLEQYREPLPDSKQILQK</sequence>
<evidence type="ECO:0000313" key="1">
    <source>
        <dbReference type="EMBL" id="CAG8795301.1"/>
    </source>
</evidence>
<dbReference type="EMBL" id="CAJVQA010028751">
    <property type="protein sequence ID" value="CAG8795301.1"/>
    <property type="molecule type" value="Genomic_DNA"/>
</dbReference>
<name>A0A9N9JV03_9GLOM</name>
<protein>
    <submittedName>
        <fullName evidence="1">14855_t:CDS:1</fullName>
    </submittedName>
</protein>
<dbReference type="AlphaFoldDB" id="A0A9N9JV03"/>
<keyword evidence="2" id="KW-1185">Reference proteome</keyword>